<keyword evidence="2" id="KW-1185">Reference proteome</keyword>
<protein>
    <submittedName>
        <fullName evidence="1">Xyloglucan glycosyltransferase 5-like protein</fullName>
    </submittedName>
</protein>
<dbReference type="OrthoDB" id="72851at2759"/>
<dbReference type="AlphaFoldDB" id="A0A1R3KEL3"/>
<evidence type="ECO:0000313" key="2">
    <source>
        <dbReference type="Proteomes" id="UP000187203"/>
    </source>
</evidence>
<accession>A0A1R3KEL3</accession>
<comment type="caution">
    <text evidence="1">The sequence shown here is derived from an EMBL/GenBank/DDBJ whole genome shotgun (WGS) entry which is preliminary data.</text>
</comment>
<evidence type="ECO:0000313" key="1">
    <source>
        <dbReference type="EMBL" id="OMP05521.1"/>
    </source>
</evidence>
<gene>
    <name evidence="1" type="ORF">COLO4_08791</name>
</gene>
<organism evidence="1 2">
    <name type="scientific">Corchorus olitorius</name>
    <dbReference type="NCBI Taxonomy" id="93759"/>
    <lineage>
        <taxon>Eukaryota</taxon>
        <taxon>Viridiplantae</taxon>
        <taxon>Streptophyta</taxon>
        <taxon>Embryophyta</taxon>
        <taxon>Tracheophyta</taxon>
        <taxon>Spermatophyta</taxon>
        <taxon>Magnoliopsida</taxon>
        <taxon>eudicotyledons</taxon>
        <taxon>Gunneridae</taxon>
        <taxon>Pentapetalae</taxon>
        <taxon>rosids</taxon>
        <taxon>malvids</taxon>
        <taxon>Malvales</taxon>
        <taxon>Malvaceae</taxon>
        <taxon>Grewioideae</taxon>
        <taxon>Apeibeae</taxon>
        <taxon>Corchorus</taxon>
    </lineage>
</organism>
<dbReference type="Proteomes" id="UP000187203">
    <property type="component" value="Unassembled WGS sequence"/>
</dbReference>
<dbReference type="EMBL" id="AWUE01013948">
    <property type="protein sequence ID" value="OMP05521.1"/>
    <property type="molecule type" value="Genomic_DNA"/>
</dbReference>
<sequence>MACEHVKDYEFGADLQPNPDFLKQTIPHFKVFILNPMERKKLQFQTVPQQCMEILSLVLFKLTGHLNLQCMDST</sequence>
<dbReference type="STRING" id="93759.A0A1R3KEL3"/>
<reference evidence="2" key="1">
    <citation type="submission" date="2013-09" db="EMBL/GenBank/DDBJ databases">
        <title>Corchorus olitorius genome sequencing.</title>
        <authorList>
            <person name="Alam M."/>
            <person name="Haque M.S."/>
            <person name="Islam M.S."/>
            <person name="Emdad E.M."/>
            <person name="Islam M.M."/>
            <person name="Ahmed B."/>
            <person name="Halim A."/>
            <person name="Hossen Q.M.M."/>
            <person name="Hossain M.Z."/>
            <person name="Ahmed R."/>
            <person name="Khan M.M."/>
            <person name="Islam R."/>
            <person name="Rashid M.M."/>
            <person name="Khan S.A."/>
            <person name="Rahman M.S."/>
            <person name="Alam M."/>
            <person name="Yahiya A.S."/>
            <person name="Khan M.S."/>
            <person name="Azam M.S."/>
            <person name="Haque T."/>
            <person name="Lashkar M.Z.H."/>
            <person name="Akhand A.I."/>
            <person name="Morshed G."/>
            <person name="Roy S."/>
            <person name="Uddin K.S."/>
            <person name="Rabeya T."/>
            <person name="Hossain A.S."/>
            <person name="Chowdhury A."/>
            <person name="Snigdha A.R."/>
            <person name="Mortoza M.S."/>
            <person name="Matin S.A."/>
            <person name="Hoque S.M.E."/>
            <person name="Islam M.K."/>
            <person name="Roy D.K."/>
            <person name="Haider R."/>
            <person name="Moosa M.M."/>
            <person name="Elias S.M."/>
            <person name="Hasan A.M."/>
            <person name="Jahan S."/>
            <person name="Shafiuddin M."/>
            <person name="Mahmood N."/>
            <person name="Shommy N.S."/>
        </authorList>
    </citation>
    <scope>NUCLEOTIDE SEQUENCE [LARGE SCALE GENOMIC DNA]</scope>
    <source>
        <strain evidence="2">cv. O-4</strain>
    </source>
</reference>
<proteinExistence type="predicted"/>
<name>A0A1R3KEL3_9ROSI</name>